<evidence type="ECO:0000259" key="4">
    <source>
        <dbReference type="PROSITE" id="PS50943"/>
    </source>
</evidence>
<dbReference type="Proteomes" id="UP000461595">
    <property type="component" value="Unassembled WGS sequence"/>
</dbReference>
<evidence type="ECO:0000256" key="2">
    <source>
        <dbReference type="ARBA" id="ARBA00023125"/>
    </source>
</evidence>
<evidence type="ECO:0000256" key="3">
    <source>
        <dbReference type="ARBA" id="ARBA00023163"/>
    </source>
</evidence>
<dbReference type="Pfam" id="PF01381">
    <property type="entry name" value="HTH_3"/>
    <property type="match status" value="1"/>
</dbReference>
<evidence type="ECO:0000313" key="5">
    <source>
        <dbReference type="EMBL" id="MVX58414.1"/>
    </source>
</evidence>
<proteinExistence type="predicted"/>
<dbReference type="RefSeq" id="WP_160332240.1">
    <property type="nucleotide sequence ID" value="NZ_JAOBSU010000050.1"/>
</dbReference>
<dbReference type="Gene3D" id="2.10.109.10">
    <property type="entry name" value="Umud Fragment, subunit A"/>
    <property type="match status" value="1"/>
</dbReference>
<dbReference type="EMBL" id="WSRS01000009">
    <property type="protein sequence ID" value="MVX58414.1"/>
    <property type="molecule type" value="Genomic_DNA"/>
</dbReference>
<protein>
    <submittedName>
        <fullName evidence="5">Helix-turn-helix domain-containing protein</fullName>
    </submittedName>
</protein>
<name>A0A7X3G8Y2_9STRE</name>
<dbReference type="Gene3D" id="1.10.260.40">
    <property type="entry name" value="lambda repressor-like DNA-binding domains"/>
    <property type="match status" value="1"/>
</dbReference>
<dbReference type="PROSITE" id="PS50943">
    <property type="entry name" value="HTH_CROC1"/>
    <property type="match status" value="1"/>
</dbReference>
<dbReference type="InterPro" id="IPR001387">
    <property type="entry name" value="Cro/C1-type_HTH"/>
</dbReference>
<dbReference type="SMART" id="SM00530">
    <property type="entry name" value="HTH_XRE"/>
    <property type="match status" value="1"/>
</dbReference>
<dbReference type="InterPro" id="IPR015927">
    <property type="entry name" value="Peptidase_S24_S26A/B/C"/>
</dbReference>
<dbReference type="OrthoDB" id="2475196at2"/>
<evidence type="ECO:0000256" key="1">
    <source>
        <dbReference type="ARBA" id="ARBA00023015"/>
    </source>
</evidence>
<dbReference type="CDD" id="cd00093">
    <property type="entry name" value="HTH_XRE"/>
    <property type="match status" value="1"/>
</dbReference>
<evidence type="ECO:0000313" key="6">
    <source>
        <dbReference type="Proteomes" id="UP000461595"/>
    </source>
</evidence>
<comment type="caution">
    <text evidence="5">The sequence shown here is derived from an EMBL/GenBank/DDBJ whole genome shotgun (WGS) entry which is preliminary data.</text>
</comment>
<dbReference type="SUPFAM" id="SSF51306">
    <property type="entry name" value="LexA/Signal peptidase"/>
    <property type="match status" value="1"/>
</dbReference>
<organism evidence="5 6">
    <name type="scientific">Streptococcus danieliae</name>
    <dbReference type="NCBI Taxonomy" id="747656"/>
    <lineage>
        <taxon>Bacteria</taxon>
        <taxon>Bacillati</taxon>
        <taxon>Bacillota</taxon>
        <taxon>Bacilli</taxon>
        <taxon>Lactobacillales</taxon>
        <taxon>Streptococcaceae</taxon>
        <taxon>Streptococcus</taxon>
    </lineage>
</organism>
<dbReference type="SUPFAM" id="SSF47413">
    <property type="entry name" value="lambda repressor-like DNA-binding domains"/>
    <property type="match status" value="1"/>
</dbReference>
<accession>A0A7X3G8Y2</accession>
<keyword evidence="2" id="KW-0238">DNA-binding</keyword>
<sequence>MFSGQRLKTLRQQEGRTQADLALVLGINRASYASWELERARPNQAHLQHLSQYFGVEETYFESEYAIVQPYLQLNTDNKRKAEDYVEQLLETQKNSIQEKLVPLFAIQVLDQVPLSAGFGETYYDEQSFQTVYTDQEYSYDFASFIQGDSMEPQYFDGEVALFNDDGFDYDGAVYAISLNGRAYIKRVYREEGGYRIVSFNENYEDLFAGPDDDFRIVGKVIGHFRPVEEL</sequence>
<dbReference type="PANTHER" id="PTHR40661:SF1">
    <property type="entry name" value="HTH CRO_C1-TYPE DOMAIN-CONTAINING PROTEIN"/>
    <property type="match status" value="1"/>
</dbReference>
<dbReference type="CDD" id="cd06529">
    <property type="entry name" value="S24_LexA-like"/>
    <property type="match status" value="1"/>
</dbReference>
<dbReference type="InterPro" id="IPR036286">
    <property type="entry name" value="LexA/Signal_pep-like_sf"/>
</dbReference>
<keyword evidence="3" id="KW-0804">Transcription</keyword>
<dbReference type="GO" id="GO:0003677">
    <property type="term" value="F:DNA binding"/>
    <property type="evidence" value="ECO:0007669"/>
    <property type="project" value="UniProtKB-KW"/>
</dbReference>
<reference evidence="5 6" key="1">
    <citation type="submission" date="2019-12" db="EMBL/GenBank/DDBJ databases">
        <title>Microbes associate with the intestines of laboratory mice.</title>
        <authorList>
            <person name="Navarre W."/>
            <person name="Wong E."/>
        </authorList>
    </citation>
    <scope>NUCLEOTIDE SEQUENCE [LARGE SCALE GENOMIC DNA]</scope>
    <source>
        <strain evidence="5 6">NM51_B2-22</strain>
    </source>
</reference>
<keyword evidence="1" id="KW-0805">Transcription regulation</keyword>
<dbReference type="InterPro" id="IPR039418">
    <property type="entry name" value="LexA-like"/>
</dbReference>
<gene>
    <name evidence="5" type="ORF">E5983_01945</name>
</gene>
<dbReference type="AlphaFoldDB" id="A0A7X3G8Y2"/>
<dbReference type="Pfam" id="PF00717">
    <property type="entry name" value="Peptidase_S24"/>
    <property type="match status" value="1"/>
</dbReference>
<dbReference type="InterPro" id="IPR010982">
    <property type="entry name" value="Lambda_DNA-bd_dom_sf"/>
</dbReference>
<dbReference type="PANTHER" id="PTHR40661">
    <property type="match status" value="1"/>
</dbReference>
<feature type="domain" description="HTH cro/C1-type" evidence="4">
    <location>
        <begin position="7"/>
        <end position="61"/>
    </location>
</feature>